<evidence type="ECO:0000313" key="2">
    <source>
        <dbReference type="Proteomes" id="UP000253628"/>
    </source>
</evidence>
<dbReference type="RefSeq" id="WP_113933856.1">
    <property type="nucleotide sequence ID" value="NZ_JACCEU010000008.1"/>
</dbReference>
<dbReference type="PANTHER" id="PTHR37943:SF1">
    <property type="entry name" value="PROTEIN VES"/>
    <property type="match status" value="1"/>
</dbReference>
<protein>
    <recommendedName>
        <fullName evidence="3">Environmental stress-induced protein Ves</fullName>
    </recommendedName>
</protein>
<accession>A0A366H919</accession>
<evidence type="ECO:0008006" key="3">
    <source>
        <dbReference type="Google" id="ProtNLM"/>
    </source>
</evidence>
<name>A0A366H919_9BURK</name>
<evidence type="ECO:0000313" key="1">
    <source>
        <dbReference type="EMBL" id="RBP38290.1"/>
    </source>
</evidence>
<organism evidence="1 2">
    <name type="scientific">Eoetvoesiella caeni</name>
    <dbReference type="NCBI Taxonomy" id="645616"/>
    <lineage>
        <taxon>Bacteria</taxon>
        <taxon>Pseudomonadati</taxon>
        <taxon>Pseudomonadota</taxon>
        <taxon>Betaproteobacteria</taxon>
        <taxon>Burkholderiales</taxon>
        <taxon>Alcaligenaceae</taxon>
        <taxon>Eoetvoesiella</taxon>
    </lineage>
</organism>
<dbReference type="InterPro" id="IPR014710">
    <property type="entry name" value="RmlC-like_jellyroll"/>
</dbReference>
<dbReference type="PANTHER" id="PTHR37943">
    <property type="entry name" value="PROTEIN VES"/>
    <property type="match status" value="1"/>
</dbReference>
<dbReference type="Pfam" id="PF05962">
    <property type="entry name" value="HutD"/>
    <property type="match status" value="1"/>
</dbReference>
<dbReference type="SUPFAM" id="SSF51182">
    <property type="entry name" value="RmlC-like cupins"/>
    <property type="match status" value="1"/>
</dbReference>
<dbReference type="EMBL" id="QNRQ01000007">
    <property type="protein sequence ID" value="RBP38290.1"/>
    <property type="molecule type" value="Genomic_DNA"/>
</dbReference>
<gene>
    <name evidence="1" type="ORF">DFR37_10754</name>
</gene>
<dbReference type="InterPro" id="IPR011051">
    <property type="entry name" value="RmlC_Cupin_sf"/>
</dbReference>
<dbReference type="InterPro" id="IPR010282">
    <property type="entry name" value="Uncharacterised_HutD/Ves"/>
</dbReference>
<dbReference type="Proteomes" id="UP000253628">
    <property type="component" value="Unassembled WGS sequence"/>
</dbReference>
<dbReference type="AlphaFoldDB" id="A0A366H919"/>
<keyword evidence="2" id="KW-1185">Reference proteome</keyword>
<dbReference type="OrthoDB" id="9800082at2"/>
<reference evidence="1 2" key="1">
    <citation type="submission" date="2018-06" db="EMBL/GenBank/DDBJ databases">
        <title>Genomic Encyclopedia of Type Strains, Phase IV (KMG-IV): sequencing the most valuable type-strain genomes for metagenomic binning, comparative biology and taxonomic classification.</title>
        <authorList>
            <person name="Goeker M."/>
        </authorList>
    </citation>
    <scope>NUCLEOTIDE SEQUENCE [LARGE SCALE GENOMIC DNA]</scope>
    <source>
        <strain evidence="1 2">DSM 25520</strain>
    </source>
</reference>
<comment type="caution">
    <text evidence="1">The sequence shown here is derived from an EMBL/GenBank/DDBJ whole genome shotgun (WGS) entry which is preliminary data.</text>
</comment>
<proteinExistence type="predicted"/>
<sequence length="217" mass="23026">MQTAPTATSPETHFHLIRAADLAPVPWKNGGGITRQIAICPEGATLDTFSWRISAAVVEQAGPFSIFNGIDRFIVVTHGASMTLVNAVDQSRRSLQQGQTFAFAGEAALAAELPDGPIQDFNLMVRRGQGLGELTVRQSAQRLVLYEGSTVLHCVSGVFTISQASINGREYQLAAGDSLQATLPAGCQTLVEIVPEQAGSSLIDARIRHTAVVIDGD</sequence>
<dbReference type="Gene3D" id="2.60.120.10">
    <property type="entry name" value="Jelly Rolls"/>
    <property type="match status" value="1"/>
</dbReference>